<dbReference type="RefSeq" id="WP_053783037.1">
    <property type="nucleotide sequence ID" value="NZ_LITU01000074.1"/>
</dbReference>
<evidence type="ECO:0000259" key="1">
    <source>
        <dbReference type="Pfam" id="PF00483"/>
    </source>
</evidence>
<keyword evidence="4" id="KW-1185">Reference proteome</keyword>
<comment type="caution">
    <text evidence="3">The sequence shown here is derived from an EMBL/GenBank/DDBJ whole genome shotgun (WGS) entry which is preliminary data.</text>
</comment>
<dbReference type="InterPro" id="IPR005835">
    <property type="entry name" value="NTP_transferase_dom"/>
</dbReference>
<dbReference type="PATRIC" id="fig|1705561.3.peg.4823"/>
<dbReference type="InterPro" id="IPR051161">
    <property type="entry name" value="Mannose-6P_isomerase_type2"/>
</dbReference>
<evidence type="ECO:0000313" key="4">
    <source>
        <dbReference type="Proteomes" id="UP000037688"/>
    </source>
</evidence>
<evidence type="ECO:0000259" key="2">
    <source>
        <dbReference type="Pfam" id="PF01050"/>
    </source>
</evidence>
<keyword evidence="3" id="KW-0808">Transferase</keyword>
<dbReference type="EMBL" id="LITU01000074">
    <property type="protein sequence ID" value="KOY14116.1"/>
    <property type="molecule type" value="Genomic_DNA"/>
</dbReference>
<dbReference type="SUPFAM" id="SSF51182">
    <property type="entry name" value="RmlC-like cupins"/>
    <property type="match status" value="1"/>
</dbReference>
<dbReference type="GO" id="GO:0004475">
    <property type="term" value="F:mannose-1-phosphate guanylyltransferase (GTP) activity"/>
    <property type="evidence" value="ECO:0007669"/>
    <property type="project" value="TreeGrafter"/>
</dbReference>
<dbReference type="GO" id="GO:0009298">
    <property type="term" value="P:GDP-mannose biosynthetic process"/>
    <property type="evidence" value="ECO:0007669"/>
    <property type="project" value="TreeGrafter"/>
</dbReference>
<gene>
    <name evidence="3" type="ORF">AMS66_23085</name>
</gene>
<dbReference type="Pfam" id="PF01050">
    <property type="entry name" value="MannoseP_isomer"/>
    <property type="match status" value="1"/>
</dbReference>
<dbReference type="PANTHER" id="PTHR46390:SF1">
    <property type="entry name" value="MANNOSE-1-PHOSPHATE GUANYLYLTRANSFERASE"/>
    <property type="match status" value="1"/>
</dbReference>
<dbReference type="Pfam" id="PF00483">
    <property type="entry name" value="NTP_transferase"/>
    <property type="match status" value="1"/>
</dbReference>
<feature type="domain" description="Mannose-6-phosphate isomerase type II C-terminal" evidence="2">
    <location>
        <begin position="339"/>
        <end position="439"/>
    </location>
</feature>
<keyword evidence="3" id="KW-0548">Nucleotidyltransferase</keyword>
<dbReference type="AlphaFoldDB" id="A0A0M9BLW7"/>
<dbReference type="PANTHER" id="PTHR46390">
    <property type="entry name" value="MANNOSE-1-PHOSPHATE GUANYLYLTRANSFERASE"/>
    <property type="match status" value="1"/>
</dbReference>
<dbReference type="InterPro" id="IPR011051">
    <property type="entry name" value="RmlC_Cupin_sf"/>
</dbReference>
<evidence type="ECO:0000313" key="3">
    <source>
        <dbReference type="EMBL" id="KOY14116.1"/>
    </source>
</evidence>
<proteinExistence type="predicted"/>
<organism evidence="3 4">
    <name type="scientific">Paenibacillus xylanivorans</name>
    <dbReference type="NCBI Taxonomy" id="1705561"/>
    <lineage>
        <taxon>Bacteria</taxon>
        <taxon>Bacillati</taxon>
        <taxon>Bacillota</taxon>
        <taxon>Bacilli</taxon>
        <taxon>Bacillales</taxon>
        <taxon>Paenibacillaceae</taxon>
        <taxon>Paenibacillus</taxon>
    </lineage>
</organism>
<reference evidence="3 4" key="1">
    <citation type="submission" date="2015-08" db="EMBL/GenBank/DDBJ databases">
        <title>Draft genome sequence of cellulolytic and xylanolytic Paenibacillus sp. A59, isolated from a decaying forest soil from Patagonia, Argentina.</title>
        <authorList>
            <person name="Ghio S."/>
            <person name="Caceres A.M."/>
            <person name="Talia P."/>
            <person name="Grasso D."/>
            <person name="Campos E."/>
        </authorList>
    </citation>
    <scope>NUCLEOTIDE SEQUENCE [LARGE SCALE GENOMIC DNA]</scope>
    <source>
        <strain evidence="3 4">A59</strain>
    </source>
</reference>
<dbReference type="Gene3D" id="3.90.550.10">
    <property type="entry name" value="Spore Coat Polysaccharide Biosynthesis Protein SpsA, Chain A"/>
    <property type="match status" value="1"/>
</dbReference>
<dbReference type="OrthoDB" id="9806359at2"/>
<dbReference type="SUPFAM" id="SSF53448">
    <property type="entry name" value="Nucleotide-diphospho-sugar transferases"/>
    <property type="match status" value="1"/>
</dbReference>
<sequence>MHIVLLCGGSGKRLWPLSNELRSKLFIDILPLPAGGRESMISRVCRQLDSSSLTDSTLIISHQDQANITARHTQGKIPVIGEPYKRGTFTAAALATLYLQSFRMAKDDDVICIAPADVFAGEDFFGNFQLLPDILKHSQADIALIGTRPTHPSEQYGYILPGGEERNAYAPITQFIEKPEATIAETLLQRGALWNCGVYAFTVAFMISHIKKMGLPVHYDQLSSLYEALPERSFDKHVAEKAQRAVVLPYKGVWQDIGSWDTLCAQLDSHVFGHGGISGSSSDSYIINELPYPIQVIGVPGIIAAASPDGILIANKNNSNEIKAQLGSLPLKPMYGEATWGSYRVIESSVEDENTTVTTLNITVLPGKHIGLKWHRAGCRAWTVLAGSGQLLINGQVTQMTLGTQFAMISESVYSIFAETRLVFLEVQIGEPEDENNILFEEEDWNIIVERAGSYNYGI</sequence>
<dbReference type="Proteomes" id="UP000037688">
    <property type="component" value="Unassembled WGS sequence"/>
</dbReference>
<feature type="domain" description="Nucleotidyl transferase" evidence="1">
    <location>
        <begin position="4"/>
        <end position="264"/>
    </location>
</feature>
<protein>
    <submittedName>
        <fullName evidence="3">Mannose-1-phosphate guanylyltransferase</fullName>
    </submittedName>
</protein>
<dbReference type="GO" id="GO:0005976">
    <property type="term" value="P:polysaccharide metabolic process"/>
    <property type="evidence" value="ECO:0007669"/>
    <property type="project" value="InterPro"/>
</dbReference>
<name>A0A0M9BLW7_9BACL</name>
<dbReference type="InterPro" id="IPR029044">
    <property type="entry name" value="Nucleotide-diphossugar_trans"/>
</dbReference>
<accession>A0A0M9BLW7</accession>
<dbReference type="InterPro" id="IPR001538">
    <property type="entry name" value="Man6P_isomerase-2_C"/>
</dbReference>